<reference evidence="4" key="2">
    <citation type="journal article" date="2014" name="ISME J.">
        <title>Microbial stratification in low pH oxic and suboxic macroscopic growths along an acid mine drainage.</title>
        <authorList>
            <person name="Mendez-Garcia C."/>
            <person name="Mesa V."/>
            <person name="Sprenger R.R."/>
            <person name="Richter M."/>
            <person name="Diez M.S."/>
            <person name="Solano J."/>
            <person name="Bargiela R."/>
            <person name="Golyshina O.V."/>
            <person name="Manteca A."/>
            <person name="Ramos J.L."/>
            <person name="Gallego J.R."/>
            <person name="Llorente I."/>
            <person name="Martins Dos Santos V.A."/>
            <person name="Jensen O.N."/>
            <person name="Pelaez A.I."/>
            <person name="Sanchez J."/>
            <person name="Ferrer M."/>
        </authorList>
    </citation>
    <scope>NUCLEOTIDE SEQUENCE</scope>
</reference>
<gene>
    <name evidence="4" type="ORF">B1B_01074</name>
</gene>
<dbReference type="InterPro" id="IPR050266">
    <property type="entry name" value="AB_hydrolase_sf"/>
</dbReference>
<accession>T1C5X3</accession>
<dbReference type="PANTHER" id="PTHR43798:SF33">
    <property type="entry name" value="HYDROLASE, PUTATIVE (AFU_ORTHOLOGUE AFUA_2G14860)-RELATED"/>
    <property type="match status" value="1"/>
</dbReference>
<comment type="caution">
    <text evidence="4">The sequence shown here is derived from an EMBL/GenBank/DDBJ whole genome shotgun (WGS) entry which is preliminary data.</text>
</comment>
<protein>
    <submittedName>
        <fullName evidence="4">Alpha/beta hydrolase fold protein</fullName>
    </submittedName>
</protein>
<dbReference type="SUPFAM" id="SSF53474">
    <property type="entry name" value="alpha/beta-Hydrolases"/>
    <property type="match status" value="1"/>
</dbReference>
<dbReference type="Pfam" id="PF00561">
    <property type="entry name" value="Abhydrolase_1"/>
    <property type="match status" value="1"/>
</dbReference>
<evidence type="ECO:0000259" key="3">
    <source>
        <dbReference type="Pfam" id="PF00561"/>
    </source>
</evidence>
<organism evidence="4">
    <name type="scientific">mine drainage metagenome</name>
    <dbReference type="NCBI Taxonomy" id="410659"/>
    <lineage>
        <taxon>unclassified sequences</taxon>
        <taxon>metagenomes</taxon>
        <taxon>ecological metagenomes</taxon>
    </lineage>
</organism>
<dbReference type="GO" id="GO:0016020">
    <property type="term" value="C:membrane"/>
    <property type="evidence" value="ECO:0007669"/>
    <property type="project" value="TreeGrafter"/>
</dbReference>
<dbReference type="PANTHER" id="PTHR43798">
    <property type="entry name" value="MONOACYLGLYCEROL LIPASE"/>
    <property type="match status" value="1"/>
</dbReference>
<proteinExistence type="inferred from homology"/>
<dbReference type="PRINTS" id="PR00793">
    <property type="entry name" value="PROAMNOPTASE"/>
</dbReference>
<keyword evidence="2 4" id="KW-0378">Hydrolase</keyword>
<comment type="similarity">
    <text evidence="1">Belongs to the peptidase S33 family.</text>
</comment>
<dbReference type="EMBL" id="AUZY01000782">
    <property type="protein sequence ID" value="EQD77422.1"/>
    <property type="molecule type" value="Genomic_DNA"/>
</dbReference>
<sequence length="304" mass="34179">MAALERIEIGGVRQSVLIRGKDASHPVLIFLHGGPAMPALYLAHSFQRELEKDFVVVHWDRRGAGKSFREGLGTTLTMERLIADTVVLTNLLRERFHHEKVYLVGHSWGTRLGMAVVASHPELFHAYVGIGQLARSAPIGGLQDEFIRGSAEKAGDREAISELERRGPGAREKLIFRFGGALHRFKSFTPLLLTGLASPEYSLRDARNIPRGVSLYAKHFTEDPAYLELADTIRSVMVPVFFFTGRFDYTDPFVLTEQYFEAIKAPEKRLVWFEESAHFPFYEEPEKFAREMRQVMGAGQSGGG</sequence>
<dbReference type="GO" id="GO:0006508">
    <property type="term" value="P:proteolysis"/>
    <property type="evidence" value="ECO:0007669"/>
    <property type="project" value="InterPro"/>
</dbReference>
<evidence type="ECO:0000256" key="2">
    <source>
        <dbReference type="ARBA" id="ARBA00022801"/>
    </source>
</evidence>
<dbReference type="Gene3D" id="3.40.50.1820">
    <property type="entry name" value="alpha/beta hydrolase"/>
    <property type="match status" value="1"/>
</dbReference>
<dbReference type="InterPro" id="IPR002410">
    <property type="entry name" value="Peptidase_S33"/>
</dbReference>
<dbReference type="InterPro" id="IPR029058">
    <property type="entry name" value="AB_hydrolase_fold"/>
</dbReference>
<feature type="domain" description="AB hydrolase-1" evidence="3">
    <location>
        <begin position="26"/>
        <end position="285"/>
    </location>
</feature>
<dbReference type="AlphaFoldDB" id="T1C5X3"/>
<reference evidence="4" key="1">
    <citation type="submission" date="2013-08" db="EMBL/GenBank/DDBJ databases">
        <authorList>
            <person name="Mendez C."/>
            <person name="Richter M."/>
            <person name="Ferrer M."/>
            <person name="Sanchez J."/>
        </authorList>
    </citation>
    <scope>NUCLEOTIDE SEQUENCE</scope>
</reference>
<evidence type="ECO:0000256" key="1">
    <source>
        <dbReference type="ARBA" id="ARBA00010088"/>
    </source>
</evidence>
<dbReference type="GO" id="GO:0008233">
    <property type="term" value="F:peptidase activity"/>
    <property type="evidence" value="ECO:0007669"/>
    <property type="project" value="InterPro"/>
</dbReference>
<name>T1C5X3_9ZZZZ</name>
<evidence type="ECO:0000313" key="4">
    <source>
        <dbReference type="EMBL" id="EQD77422.1"/>
    </source>
</evidence>
<dbReference type="InterPro" id="IPR000073">
    <property type="entry name" value="AB_hydrolase_1"/>
</dbReference>